<feature type="transmembrane region" description="Helical" evidence="7">
    <location>
        <begin position="500"/>
        <end position="524"/>
    </location>
</feature>
<keyword evidence="2" id="KW-0813">Transport</keyword>
<evidence type="ECO:0000256" key="2">
    <source>
        <dbReference type="ARBA" id="ARBA00022448"/>
    </source>
</evidence>
<sequence>MAIMKTTPEQLADRKSAINPWFIAITVMLAAFMELLDTSIANVALPYIGGGLGRSYDEVTWILTTYLVANAVILPMSAWLSRVFGRRNYYLVCVGLFTVTSFLCGISPSLGFMLVCRILQGIGGGGLAPVAQAILVDTFPPSKRASAFALYTVVLVTAPAIGPVLGGWITDNYNWRWIFFINVPIGLLALFLTTKLIQDPPAFSAERAALRKTGKIAIDGTGIALITLASAALEITLDRGQIDDWLGSNFICWSLGIAVLGWIGTILWELYVDEPIIDFRLLKNRNFAIASVLFFVFGLGLFGTTTLVPQLLQALYGYRAIDAGLVLGPGALVITVLAPISALLLQRRIVSPRMMMTFSLSVVGASLWHFSTMNLDTNGGHYLMGRVFQGIGYGFFFVPVNMIAYSMLRPEQNNKASSLTNLFRNWGGSFGIAFITTAAERRQDLHQVNVGSGLGSSSQSLQQHIHTMTNYLVSKGFTGPDAAIGAFGTIYRQLHDQTQFLAFMDCFRVIGWITLASVPLAFFIRKFVPSGEPSAGH</sequence>
<feature type="transmembrane region" description="Helical" evidence="7">
    <location>
        <begin position="175"/>
        <end position="196"/>
    </location>
</feature>
<dbReference type="GO" id="GO:0005886">
    <property type="term" value="C:plasma membrane"/>
    <property type="evidence" value="ECO:0007669"/>
    <property type="project" value="UniProtKB-SubCell"/>
</dbReference>
<dbReference type="EMBL" id="JACHIO010000005">
    <property type="protein sequence ID" value="MBB5063055.1"/>
    <property type="molecule type" value="Genomic_DNA"/>
</dbReference>
<evidence type="ECO:0000259" key="8">
    <source>
        <dbReference type="PROSITE" id="PS50850"/>
    </source>
</evidence>
<evidence type="ECO:0000256" key="7">
    <source>
        <dbReference type="SAM" id="Phobius"/>
    </source>
</evidence>
<feature type="transmembrane region" description="Helical" evidence="7">
    <location>
        <begin position="89"/>
        <end position="112"/>
    </location>
</feature>
<evidence type="ECO:0000256" key="3">
    <source>
        <dbReference type="ARBA" id="ARBA00022475"/>
    </source>
</evidence>
<evidence type="ECO:0000256" key="6">
    <source>
        <dbReference type="ARBA" id="ARBA00023136"/>
    </source>
</evidence>
<dbReference type="PANTHER" id="PTHR23501">
    <property type="entry name" value="MAJOR FACILITATOR SUPERFAMILY"/>
    <property type="match status" value="1"/>
</dbReference>
<feature type="domain" description="Major facilitator superfamily (MFS) profile" evidence="8">
    <location>
        <begin position="23"/>
        <end position="529"/>
    </location>
</feature>
<reference evidence="9 10" key="1">
    <citation type="submission" date="2020-08" db="EMBL/GenBank/DDBJ databases">
        <title>Genomic Encyclopedia of Type Strains, Phase IV (KMG-V): Genome sequencing to study the core and pangenomes of soil and plant-associated prokaryotes.</title>
        <authorList>
            <person name="Whitman W."/>
        </authorList>
    </citation>
    <scope>NUCLEOTIDE SEQUENCE [LARGE SCALE GENOMIC DNA]</scope>
    <source>
        <strain evidence="9 10">X5P3</strain>
    </source>
</reference>
<evidence type="ECO:0000256" key="5">
    <source>
        <dbReference type="ARBA" id="ARBA00022989"/>
    </source>
</evidence>
<dbReference type="InterPro" id="IPR036259">
    <property type="entry name" value="MFS_trans_sf"/>
</dbReference>
<dbReference type="InterPro" id="IPR011701">
    <property type="entry name" value="MFS"/>
</dbReference>
<dbReference type="PROSITE" id="PS50850">
    <property type="entry name" value="MFS"/>
    <property type="match status" value="1"/>
</dbReference>
<dbReference type="Proteomes" id="UP000584867">
    <property type="component" value="Unassembled WGS sequence"/>
</dbReference>
<dbReference type="PRINTS" id="PR01036">
    <property type="entry name" value="TCRTETB"/>
</dbReference>
<feature type="transmembrane region" description="Helical" evidence="7">
    <location>
        <begin position="216"/>
        <end position="233"/>
    </location>
</feature>
<keyword evidence="5 7" id="KW-1133">Transmembrane helix</keyword>
<keyword evidence="3" id="KW-1003">Cell membrane</keyword>
<evidence type="ECO:0000256" key="4">
    <source>
        <dbReference type="ARBA" id="ARBA00022692"/>
    </source>
</evidence>
<dbReference type="GO" id="GO:0022857">
    <property type="term" value="F:transmembrane transporter activity"/>
    <property type="evidence" value="ECO:0007669"/>
    <property type="project" value="InterPro"/>
</dbReference>
<dbReference type="Pfam" id="PF07690">
    <property type="entry name" value="MFS_1"/>
    <property type="match status" value="1"/>
</dbReference>
<dbReference type="InterPro" id="IPR020846">
    <property type="entry name" value="MFS_dom"/>
</dbReference>
<dbReference type="NCBIfam" id="TIGR00711">
    <property type="entry name" value="efflux_EmrB"/>
    <property type="match status" value="1"/>
</dbReference>
<dbReference type="Gene3D" id="1.20.1720.10">
    <property type="entry name" value="Multidrug resistance protein D"/>
    <property type="match status" value="1"/>
</dbReference>
<evidence type="ECO:0000313" key="10">
    <source>
        <dbReference type="Proteomes" id="UP000584867"/>
    </source>
</evidence>
<keyword evidence="4 7" id="KW-0812">Transmembrane</keyword>
<evidence type="ECO:0000313" key="9">
    <source>
        <dbReference type="EMBL" id="MBB5063055.1"/>
    </source>
</evidence>
<dbReference type="SUPFAM" id="SSF103473">
    <property type="entry name" value="MFS general substrate transporter"/>
    <property type="match status" value="1"/>
</dbReference>
<keyword evidence="6 7" id="KW-0472">Membrane</keyword>
<gene>
    <name evidence="9" type="ORF">HDF15_001395</name>
</gene>
<dbReference type="AlphaFoldDB" id="A0A7W7ZN80"/>
<protein>
    <submittedName>
        <fullName evidence="9">DHA2 family multidrug resistance protein</fullName>
    </submittedName>
</protein>
<feature type="transmembrane region" description="Helical" evidence="7">
    <location>
        <begin position="118"/>
        <end position="136"/>
    </location>
</feature>
<feature type="transmembrane region" description="Helical" evidence="7">
    <location>
        <begin position="21"/>
        <end position="48"/>
    </location>
</feature>
<evidence type="ECO:0000256" key="1">
    <source>
        <dbReference type="ARBA" id="ARBA00004651"/>
    </source>
</evidence>
<accession>A0A7W7ZN80</accession>
<dbReference type="Gene3D" id="1.20.1250.20">
    <property type="entry name" value="MFS general substrate transporter like domains"/>
    <property type="match status" value="1"/>
</dbReference>
<feature type="transmembrane region" description="Helical" evidence="7">
    <location>
        <begin position="354"/>
        <end position="371"/>
    </location>
</feature>
<feature type="transmembrane region" description="Helical" evidence="7">
    <location>
        <begin position="60"/>
        <end position="80"/>
    </location>
</feature>
<feature type="transmembrane region" description="Helical" evidence="7">
    <location>
        <begin position="391"/>
        <end position="408"/>
    </location>
</feature>
<comment type="subcellular location">
    <subcellularLocation>
        <location evidence="1">Cell membrane</location>
        <topology evidence="1">Multi-pass membrane protein</topology>
    </subcellularLocation>
</comment>
<dbReference type="InterPro" id="IPR004638">
    <property type="entry name" value="EmrB-like"/>
</dbReference>
<feature type="transmembrane region" description="Helical" evidence="7">
    <location>
        <begin position="245"/>
        <end position="268"/>
    </location>
</feature>
<feature type="transmembrane region" description="Helical" evidence="7">
    <location>
        <begin position="324"/>
        <end position="345"/>
    </location>
</feature>
<organism evidence="9 10">
    <name type="scientific">Granulicella mallensis</name>
    <dbReference type="NCBI Taxonomy" id="940614"/>
    <lineage>
        <taxon>Bacteria</taxon>
        <taxon>Pseudomonadati</taxon>
        <taxon>Acidobacteriota</taxon>
        <taxon>Terriglobia</taxon>
        <taxon>Terriglobales</taxon>
        <taxon>Acidobacteriaceae</taxon>
        <taxon>Granulicella</taxon>
    </lineage>
</organism>
<name>A0A7W7ZN80_9BACT</name>
<dbReference type="CDD" id="cd17503">
    <property type="entry name" value="MFS_LmrB_MDR_like"/>
    <property type="match status" value="1"/>
</dbReference>
<feature type="transmembrane region" description="Helical" evidence="7">
    <location>
        <begin position="289"/>
        <end position="312"/>
    </location>
</feature>
<proteinExistence type="predicted"/>
<comment type="caution">
    <text evidence="9">The sequence shown here is derived from an EMBL/GenBank/DDBJ whole genome shotgun (WGS) entry which is preliminary data.</text>
</comment>
<dbReference type="PANTHER" id="PTHR23501:SF174">
    <property type="entry name" value="MULTIDRUG EXPORT PROTEIN EMRB-RELATED"/>
    <property type="match status" value="1"/>
</dbReference>
<feature type="transmembrane region" description="Helical" evidence="7">
    <location>
        <begin position="148"/>
        <end position="169"/>
    </location>
</feature>